<evidence type="ECO:0000313" key="6">
    <source>
        <dbReference type="Proteomes" id="UP000076532"/>
    </source>
</evidence>
<accession>A0A166JDA1</accession>
<dbReference type="EMBL" id="KV417552">
    <property type="protein sequence ID" value="KZP20741.1"/>
    <property type="molecule type" value="Genomic_DNA"/>
</dbReference>
<comment type="similarity">
    <text evidence="1">Belongs to the TEC1 family.</text>
</comment>
<dbReference type="AlphaFoldDB" id="A0A166JDA1"/>
<keyword evidence="6" id="KW-1185">Reference proteome</keyword>
<gene>
    <name evidence="5" type="ORF">FIBSPDRAFT_741788</name>
</gene>
<protein>
    <recommendedName>
        <fullName evidence="4">TEA domain-containing protein</fullName>
    </recommendedName>
</protein>
<feature type="domain" description="TEA" evidence="4">
    <location>
        <begin position="25"/>
        <end position="97"/>
    </location>
</feature>
<evidence type="ECO:0000313" key="5">
    <source>
        <dbReference type="EMBL" id="KZP20741.1"/>
    </source>
</evidence>
<dbReference type="InterPro" id="IPR000818">
    <property type="entry name" value="TEA/ATTS_dom"/>
</dbReference>
<feature type="non-terminal residue" evidence="5">
    <location>
        <position position="155"/>
    </location>
</feature>
<organism evidence="5 6">
    <name type="scientific">Athelia psychrophila</name>
    <dbReference type="NCBI Taxonomy" id="1759441"/>
    <lineage>
        <taxon>Eukaryota</taxon>
        <taxon>Fungi</taxon>
        <taxon>Dikarya</taxon>
        <taxon>Basidiomycota</taxon>
        <taxon>Agaricomycotina</taxon>
        <taxon>Agaricomycetes</taxon>
        <taxon>Agaricomycetidae</taxon>
        <taxon>Atheliales</taxon>
        <taxon>Atheliaceae</taxon>
        <taxon>Athelia</taxon>
    </lineage>
</organism>
<dbReference type="Pfam" id="PF01285">
    <property type="entry name" value="TEA"/>
    <property type="match status" value="1"/>
</dbReference>
<dbReference type="SMART" id="SM00426">
    <property type="entry name" value="TEA"/>
    <property type="match status" value="1"/>
</dbReference>
<dbReference type="GO" id="GO:0003700">
    <property type="term" value="F:DNA-binding transcription factor activity"/>
    <property type="evidence" value="ECO:0007669"/>
    <property type="project" value="InterPro"/>
</dbReference>
<dbReference type="PROSITE" id="PS51088">
    <property type="entry name" value="TEA_2"/>
    <property type="match status" value="1"/>
</dbReference>
<evidence type="ECO:0000259" key="4">
    <source>
        <dbReference type="PROSITE" id="PS51088"/>
    </source>
</evidence>
<feature type="DNA-binding region" description="TEA" evidence="2">
    <location>
        <begin position="25"/>
        <end position="97"/>
    </location>
</feature>
<evidence type="ECO:0000256" key="2">
    <source>
        <dbReference type="PROSITE-ProRule" id="PRU00505"/>
    </source>
</evidence>
<feature type="region of interest" description="Disordered" evidence="3">
    <location>
        <begin position="124"/>
        <end position="155"/>
    </location>
</feature>
<dbReference type="Proteomes" id="UP000076532">
    <property type="component" value="Unassembled WGS sequence"/>
</dbReference>
<dbReference type="STRING" id="436010.A0A166JDA1"/>
<reference evidence="5 6" key="1">
    <citation type="journal article" date="2016" name="Mol. Biol. Evol.">
        <title>Comparative Genomics of Early-Diverging Mushroom-Forming Fungi Provides Insights into the Origins of Lignocellulose Decay Capabilities.</title>
        <authorList>
            <person name="Nagy L.G."/>
            <person name="Riley R."/>
            <person name="Tritt A."/>
            <person name="Adam C."/>
            <person name="Daum C."/>
            <person name="Floudas D."/>
            <person name="Sun H."/>
            <person name="Yadav J.S."/>
            <person name="Pangilinan J."/>
            <person name="Larsson K.H."/>
            <person name="Matsuura K."/>
            <person name="Barry K."/>
            <person name="Labutti K."/>
            <person name="Kuo R."/>
            <person name="Ohm R.A."/>
            <person name="Bhattacharya S.S."/>
            <person name="Shirouzu T."/>
            <person name="Yoshinaga Y."/>
            <person name="Martin F.M."/>
            <person name="Grigoriev I.V."/>
            <person name="Hibbett D.S."/>
        </authorList>
    </citation>
    <scope>NUCLEOTIDE SEQUENCE [LARGE SCALE GENOMIC DNA]</scope>
    <source>
        <strain evidence="5 6">CBS 109695</strain>
    </source>
</reference>
<sequence length="155" mass="17666">MKITTVADAQSSRLTPQRKHRKLLKSGDGEVWSEDVEKVFVQGLHQYWESPWATYSRGRSRWRNQFLVDYLARNGIERTKKQVASHVQVLRNMWKGEKEYHLVAGGEELFLETGLLAPVKQEDNDMSALSPADTDESNSWSPTTPSTGDFTSPLL</sequence>
<feature type="compositionally biased region" description="Polar residues" evidence="3">
    <location>
        <begin position="137"/>
        <end position="155"/>
    </location>
</feature>
<proteinExistence type="inferred from homology"/>
<evidence type="ECO:0000256" key="3">
    <source>
        <dbReference type="SAM" id="MobiDB-lite"/>
    </source>
</evidence>
<dbReference type="InterPro" id="IPR038096">
    <property type="entry name" value="TEA/ATTS_sf"/>
</dbReference>
<dbReference type="Gene3D" id="6.10.20.40">
    <property type="entry name" value="TEA/ATTS domain"/>
    <property type="match status" value="1"/>
</dbReference>
<evidence type="ECO:0000256" key="1">
    <source>
        <dbReference type="ARBA" id="ARBA00008421"/>
    </source>
</evidence>
<name>A0A166JDA1_9AGAM</name>
<dbReference type="OrthoDB" id="10006572at2759"/>